<proteinExistence type="predicted"/>
<gene>
    <name evidence="3" type="ORF">A2799_00840</name>
</gene>
<evidence type="ECO:0000313" key="4">
    <source>
        <dbReference type="Proteomes" id="UP000176850"/>
    </source>
</evidence>
<sequence length="244" mass="27434">MDQKPTPSSPEKIQSEDTSKLNPSPTVYRSHWKYIASGVILIILVGIGAFFAGQKSTDKTNEVADTTSRPTSILITPSLGEDQPDWLKYESKEIEGKYDGWTWRSFVLHYPSTWSIAEELYSTESISGPTFTLKLVKDDGSYFELLQGFADGGRCVYESDPDSETYQGAGSAYTTYDEIVKGDEKWRLSAYKVPDQLWTHQLCGLSKNGVYQSSYNSLGIHKIKLVNGAAYKEFLEMLKKVEMK</sequence>
<reference evidence="3 4" key="1">
    <citation type="journal article" date="2016" name="Nat. Commun.">
        <title>Thousands of microbial genomes shed light on interconnected biogeochemical processes in an aquifer system.</title>
        <authorList>
            <person name="Anantharaman K."/>
            <person name="Brown C.T."/>
            <person name="Hug L.A."/>
            <person name="Sharon I."/>
            <person name="Castelle C.J."/>
            <person name="Probst A.J."/>
            <person name="Thomas B.C."/>
            <person name="Singh A."/>
            <person name="Wilkins M.J."/>
            <person name="Karaoz U."/>
            <person name="Brodie E.L."/>
            <person name="Williams K.H."/>
            <person name="Hubbard S.S."/>
            <person name="Banfield J.F."/>
        </authorList>
    </citation>
    <scope>NUCLEOTIDE SEQUENCE [LARGE SCALE GENOMIC DNA]</scope>
</reference>
<keyword evidence="2" id="KW-1133">Transmembrane helix</keyword>
<name>A0A1F7GJF2_9BACT</name>
<evidence type="ECO:0000256" key="2">
    <source>
        <dbReference type="SAM" id="Phobius"/>
    </source>
</evidence>
<keyword evidence="2" id="KW-0472">Membrane</keyword>
<keyword evidence="2" id="KW-0812">Transmembrane</keyword>
<evidence type="ECO:0000313" key="3">
    <source>
        <dbReference type="EMBL" id="OGK18692.1"/>
    </source>
</evidence>
<feature type="region of interest" description="Disordered" evidence="1">
    <location>
        <begin position="1"/>
        <end position="24"/>
    </location>
</feature>
<dbReference type="Proteomes" id="UP000176850">
    <property type="component" value="Unassembled WGS sequence"/>
</dbReference>
<protein>
    <submittedName>
        <fullName evidence="3">Uncharacterized protein</fullName>
    </submittedName>
</protein>
<dbReference type="EMBL" id="MFZH01000029">
    <property type="protein sequence ID" value="OGK18692.1"/>
    <property type="molecule type" value="Genomic_DNA"/>
</dbReference>
<feature type="compositionally biased region" description="Polar residues" evidence="1">
    <location>
        <begin position="1"/>
        <end position="12"/>
    </location>
</feature>
<evidence type="ECO:0000256" key="1">
    <source>
        <dbReference type="SAM" id="MobiDB-lite"/>
    </source>
</evidence>
<accession>A0A1F7GJF2</accession>
<organism evidence="3 4">
    <name type="scientific">Candidatus Roizmanbacteria bacterium RIFCSPHIGHO2_01_FULL_39_24</name>
    <dbReference type="NCBI Taxonomy" id="1802032"/>
    <lineage>
        <taxon>Bacteria</taxon>
        <taxon>Candidatus Roizmaniibacteriota</taxon>
    </lineage>
</organism>
<comment type="caution">
    <text evidence="3">The sequence shown here is derived from an EMBL/GenBank/DDBJ whole genome shotgun (WGS) entry which is preliminary data.</text>
</comment>
<dbReference type="AlphaFoldDB" id="A0A1F7GJF2"/>
<feature type="transmembrane region" description="Helical" evidence="2">
    <location>
        <begin position="34"/>
        <end position="52"/>
    </location>
</feature>